<protein>
    <submittedName>
        <fullName evidence="1">Uncharacterized protein</fullName>
    </submittedName>
</protein>
<evidence type="ECO:0000313" key="1">
    <source>
        <dbReference type="EMBL" id="UHM27675.1"/>
    </source>
</evidence>
<gene>
    <name evidence="1" type="ORF">FMLXV2_gp1</name>
</gene>
<name>A0A8K1XY21_9MONO</name>
<evidence type="ECO:0000313" key="2">
    <source>
        <dbReference type="Proteomes" id="UP001269288"/>
    </source>
</evidence>
<reference evidence="1" key="1">
    <citation type="submission" date="2021-05" db="EMBL/GenBank/DDBJ databases">
        <authorList>
            <person name="Feng G."/>
        </authorList>
    </citation>
    <scope>NUCLEOTIDE SEQUENCE</scope>
    <source>
        <strain evidence="1">SBYYJFS75</strain>
    </source>
</reference>
<keyword evidence="2" id="KW-1185">Reference proteome</keyword>
<organism evidence="1 2">
    <name type="scientific">Fushun monolepta lauta xinmovirus 2</name>
    <dbReference type="NCBI Taxonomy" id="2905555"/>
    <lineage>
        <taxon>Viruses</taxon>
        <taxon>Riboviria</taxon>
        <taxon>Orthornavirae</taxon>
        <taxon>Negarnaviricota</taxon>
        <taxon>Haploviricotina</taxon>
        <taxon>Monjiviricetes</taxon>
        <taxon>Mononegavirales</taxon>
        <taxon>Xinmoviridae</taxon>
        <taxon>Laumovirus</taxon>
        <taxon>Laumovirus liaoningense</taxon>
    </lineage>
</organism>
<proteinExistence type="predicted"/>
<sequence length="488" mass="55608">MKMEIIDDEKFVACLQDIETTDKYTMIQTKELQVLVQMTIVITANSKTTTVKVPATIKRVKSKDRSKIYIQTDNHKKFIGGIVRVCRVFKATPKEALLRQYCQGELQDAAQRLNEINPVIEFKDQTCPVIGPSSKEATIYSICNIGRIPKLTKVGKPISLRKKNSLISFYLNCAISVMPTEVFIDEPWDLTKELARLFVDGHLAPFLPEEEDYTKYHDRATPELHAKILVIGAITLMVASKNVGINDIKTDSAQNIGEWMRRRIPPLLTKLNMSTSLADMIPKVEVDLLYVAHYLSETIQVRKPLLFPVISKGEPVDEDSIFGGIRQYAQMILSYTGMQAIQIGYQFALAAETYAHTIIEVVRQSKELESQYRKYRALCGEKDYSFEFLWLMEGTKNDLQARKYGDLLYCAMYCKKLRSKGSWDNFNLSIDTQTDKSRLGAMCCVKFNITQDSTLEDEVNDYLASRGRKRTDKDICEQPPANPLPKLI</sequence>
<dbReference type="EMBL" id="MZ210031">
    <property type="protein sequence ID" value="UHM27675.1"/>
    <property type="molecule type" value="Viral_cRNA"/>
</dbReference>
<dbReference type="Proteomes" id="UP001269288">
    <property type="component" value="Segment"/>
</dbReference>
<accession>A0A8K1XY21</accession>